<keyword evidence="4 9" id="KW-0694">RNA-binding</keyword>
<dbReference type="InterPro" id="IPR057991">
    <property type="entry name" value="TPR_TAF2_C"/>
</dbReference>
<dbReference type="EMBL" id="LRGB01001581">
    <property type="protein sequence ID" value="KZS11278.1"/>
    <property type="molecule type" value="Genomic_DNA"/>
</dbReference>
<evidence type="ECO:0000259" key="11">
    <source>
        <dbReference type="PROSITE" id="PS50102"/>
    </source>
</evidence>
<dbReference type="STRING" id="35525.A0A164UE43"/>
<sequence>MDKKIPKIKREKVPERDNDVSNSSSLSVSGPTIPQRPYKLAHQILSLTGINLQTKSVIGFVELTLLPQKEFRQVFLNAKQCRIYKITLNDNLELQFQYFDPTQEICSDSSTKSLEVFTPAHQEAVSSTDPDANLGELIIRIPSEAQHLMTEGRSLRIGIEFSLEQPAGGLHFVVPPGEGTLAERCAHMFSYGWENSARLWFPCIDSFSEVCTWKLEFTVDASMTAVSCGDLTEVVYTQDLRRKTFHYVLSMPTAAPNIGLAVGPFEILVDPYMQELTHFCLPPLMPFLRSTARYVHETFEFYEELLGTRYPYSFCKTVYVDVASKDCSSFSTLSIMNMELLQSTPYLEQTYASRNVISIAVAEQFYTCFLSRQGWNDAWLTQGISSYLSGLHMKKLFGNNEYRHWIHQELDEVIKYEEEVGGIILDASKPPGSAVPTSGGGQQPIRSPDSFHFWPHSAHTVTPRHARIMRKKAHLVLRMLELRIGQPLLIQVFNKQLSLAVQASQQKCQANQWGAMLISTATFAKAIFTVTGKDIGVFVDTWVRQGGHARFQLSFVFNRKRNTVELEIRQDAASGAQPARGLRRYVGPLVVALQELDGTFRHTLQIESSVAKNDLTCHSKSRRNKKKKIPLCTGEEVDMDLSAMDADSPVLWIRLDPDMSLLRAVEIAQPDYQWQYQLRHERDVTAQMEAVTALERFATPATRLALTDIIENENCFYKVRCDAAFCLAKVANGMVSSWAGPPAMLMIFRKLFGSFSCQHIVRQNNFANFQHYFLQKTIPVAMAQLRNALGVCPQEVLRFLLDLFKYNDNTKNRLSDCWYRGALIEALGNTASPVVAVVAQSASALTPESVTKETHQVLEEVARALNLEKLLPTYKFAVTVGCLRTIRKLQKCGQLPSKSDLFKSYAQYGQFHDVRVAALEALVELVKADSRMADWEFLLDIIESDPEPRIRHELLIMLASNPPFERGRGSRLDTIPVMDRLWKLMNTELSHDAMLRNDIVDLYNCLYGRRKPPCLSGAMYQRVAEAPPTALESAEIPGLTHRDSLSHMDMEVSVPGSGFGEDGMSVASVEVVAGITKEVLVQQTVTDTESTTLDIGGFSDTSQSLPGLGVDILKKLKRKKEKKKHKHKHKHKHHREKKEKEKADKDRQKEDVTALSSENLAFWTPFALSSKHKKDPGFSFKVKRLTILLTVWTPLLLFSTQKHVLIQLVIFLKIRIKMSFRRGRGVGNGRFAGGRDMDSGRGRGGGRDSGPPRGPDRLSNHTSDASMASARIFVGNLPTNDPRLTKELLEENFSQFGHIMGISILKGFGFIQYADEISAENAIRGAQNMEILAHRMDVKNVKSGKDGLPMPGNAGVGGGGGGSVGGGPDPGNYRDRSPIRRREFDMPMRGREPDMPPRGRDPEMLMRGGPPHRDLDRPSRDFDGREQRDWGRDQMDMMDPYHGDPYGMERERDMHPRDSFIPPLGDHRGNFGGGGPGPKPSGMNMANEVEIVVTAKTGPLRQYAERIESRIRAQGLAVDVLFPHEDIPIRQVLADLSSRGTLYGIVLSPINPEHGSITLNILFGQPEEHRNIPVEDAFALLSSSLQRYQQQQGGGGGGGRGGLGGVEQRGGLMDSVASDSRGRGGMQMQAGLEPHHANMQTLINLLQENRPLTIVEYDRLIRYLSDRRDRQMAEEARGGGGGLAGSQPAYLLGGYSSGGAAQGGGGQDNPMELQQRILSILNSSAGGVGAGIVGAGPVPAPVPAPHLNSSALNASWNAGGDVSSSGQQQQRSGNDISAGHPDGQKGGGGGGGGGLADGLLPTGPNMLKHYNQSGPGGARQQQQDSSHRPMQSQQQPGGYYGMGKRF</sequence>
<comment type="subcellular location">
    <subcellularLocation>
        <location evidence="1">Nucleus</location>
    </subcellularLocation>
</comment>
<feature type="compositionally biased region" description="Basic and acidic residues" evidence="10">
    <location>
        <begin position="1372"/>
        <end position="1404"/>
    </location>
</feature>
<feature type="compositionally biased region" description="Gly residues" evidence="10">
    <location>
        <begin position="1354"/>
        <end position="1369"/>
    </location>
</feature>
<feature type="region of interest" description="Disordered" evidence="10">
    <location>
        <begin position="1227"/>
        <end position="1263"/>
    </location>
</feature>
<dbReference type="InterPro" id="IPR057345">
    <property type="entry name" value="Ig-like_TAF2"/>
</dbReference>
<feature type="compositionally biased region" description="Basic residues" evidence="10">
    <location>
        <begin position="1"/>
        <end position="10"/>
    </location>
</feature>
<dbReference type="InterPro" id="IPR042097">
    <property type="entry name" value="Aminopeptidase_N-like_N_sf"/>
</dbReference>
<dbReference type="Gene3D" id="1.25.10.10">
    <property type="entry name" value="Leucine-rich Repeat Variant"/>
    <property type="match status" value="1"/>
</dbReference>
<evidence type="ECO:0000313" key="13">
    <source>
        <dbReference type="Proteomes" id="UP000076858"/>
    </source>
</evidence>
<dbReference type="GO" id="GO:0003682">
    <property type="term" value="F:chromatin binding"/>
    <property type="evidence" value="ECO:0007669"/>
    <property type="project" value="TreeGrafter"/>
</dbReference>
<dbReference type="GO" id="GO:0003743">
    <property type="term" value="F:translation initiation factor activity"/>
    <property type="evidence" value="ECO:0007669"/>
    <property type="project" value="UniProtKB-KW"/>
</dbReference>
<organism evidence="12 13">
    <name type="scientific">Daphnia magna</name>
    <dbReference type="NCBI Taxonomy" id="35525"/>
    <lineage>
        <taxon>Eukaryota</taxon>
        <taxon>Metazoa</taxon>
        <taxon>Ecdysozoa</taxon>
        <taxon>Arthropoda</taxon>
        <taxon>Crustacea</taxon>
        <taxon>Branchiopoda</taxon>
        <taxon>Diplostraca</taxon>
        <taxon>Cladocera</taxon>
        <taxon>Anomopoda</taxon>
        <taxon>Daphniidae</taxon>
        <taxon>Daphnia</taxon>
    </lineage>
</organism>
<dbReference type="SMART" id="SM00360">
    <property type="entry name" value="RRM"/>
    <property type="match status" value="1"/>
</dbReference>
<comment type="caution">
    <text evidence="12">The sequence shown here is derived from an EMBL/GenBank/DDBJ whole genome shotgun (WGS) entry which is preliminary data.</text>
</comment>
<protein>
    <recommendedName>
        <fullName evidence="3">Transcription initiation factor TFIID subunit 2</fullName>
    </recommendedName>
    <alternativeName>
        <fullName evidence="8">Transcription initiation factor TFIID 150 kDa subunit</fullName>
    </alternativeName>
</protein>
<feature type="compositionally biased region" description="Basic and acidic residues" evidence="10">
    <location>
        <begin position="1138"/>
        <end position="1150"/>
    </location>
</feature>
<dbReference type="Gene3D" id="2.60.40.1730">
    <property type="entry name" value="tricorn interacting facor f3 domain"/>
    <property type="match status" value="1"/>
</dbReference>
<dbReference type="InterPro" id="IPR000504">
    <property type="entry name" value="RRM_dom"/>
</dbReference>
<name>A0A164UE43_9CRUS</name>
<keyword evidence="12" id="KW-0648">Protein biosynthesis</keyword>
<feature type="compositionally biased region" description="Polar residues" evidence="10">
    <location>
        <begin position="1819"/>
        <end position="1836"/>
    </location>
</feature>
<feature type="region of interest" description="Disordered" evidence="10">
    <location>
        <begin position="1751"/>
        <end position="1846"/>
    </location>
</feature>
<dbReference type="GO" id="GO:0003723">
    <property type="term" value="F:RNA binding"/>
    <property type="evidence" value="ECO:0007669"/>
    <property type="project" value="UniProtKB-UniRule"/>
</dbReference>
<evidence type="ECO:0000256" key="8">
    <source>
        <dbReference type="ARBA" id="ARBA00033345"/>
    </source>
</evidence>
<dbReference type="FunFam" id="1.10.390.10:FF:000037">
    <property type="entry name" value="TAF2 RNA polymerase II, TATA box binding (TBP)-associated factor, 150 kDa (TAF2), mRNA protein"/>
    <property type="match status" value="1"/>
</dbReference>
<feature type="compositionally biased region" description="Basic residues" evidence="10">
    <location>
        <begin position="1119"/>
        <end position="1137"/>
    </location>
</feature>
<keyword evidence="5" id="KW-0805">Transcription regulation</keyword>
<dbReference type="SUPFAM" id="SSF54928">
    <property type="entry name" value="RNA-binding domain, RBD"/>
    <property type="match status" value="1"/>
</dbReference>
<feature type="compositionally biased region" description="Low complexity" evidence="10">
    <location>
        <begin position="1759"/>
        <end position="1773"/>
    </location>
</feature>
<evidence type="ECO:0000256" key="6">
    <source>
        <dbReference type="ARBA" id="ARBA00023163"/>
    </source>
</evidence>
<keyword evidence="12" id="KW-0396">Initiation factor</keyword>
<dbReference type="SUPFAM" id="SSF55486">
    <property type="entry name" value="Metalloproteases ('zincins'), catalytic domain"/>
    <property type="match status" value="1"/>
</dbReference>
<dbReference type="PANTHER" id="PTHR15137:SF9">
    <property type="entry name" value="TRANSCRIPTION INITIATION FACTOR TFIID SUBUNIT 2"/>
    <property type="match status" value="1"/>
</dbReference>
<feature type="region of interest" description="Disordered" evidence="10">
    <location>
        <begin position="1119"/>
        <end position="1150"/>
    </location>
</feature>
<dbReference type="InterPro" id="IPR035979">
    <property type="entry name" value="RBD_domain_sf"/>
</dbReference>
<dbReference type="SUPFAM" id="SSF63737">
    <property type="entry name" value="Leukotriene A4 hydrolase N-terminal domain"/>
    <property type="match status" value="1"/>
</dbReference>
<feature type="compositionally biased region" description="Low complexity" evidence="10">
    <location>
        <begin position="20"/>
        <end position="29"/>
    </location>
</feature>
<evidence type="ECO:0000256" key="1">
    <source>
        <dbReference type="ARBA" id="ARBA00004123"/>
    </source>
</evidence>
<dbReference type="OrthoDB" id="308861at2759"/>
<dbReference type="Pfam" id="PF00076">
    <property type="entry name" value="RRM_1"/>
    <property type="match status" value="1"/>
</dbReference>
<feature type="region of interest" description="Disordered" evidence="10">
    <location>
        <begin position="1589"/>
        <end position="1624"/>
    </location>
</feature>
<evidence type="ECO:0000256" key="2">
    <source>
        <dbReference type="ARBA" id="ARBA00010937"/>
    </source>
</evidence>
<feature type="region of interest" description="Disordered" evidence="10">
    <location>
        <begin position="1351"/>
        <end position="1428"/>
    </location>
</feature>
<dbReference type="GO" id="GO:0051123">
    <property type="term" value="P:RNA polymerase II preinitiation complex assembly"/>
    <property type="evidence" value="ECO:0007669"/>
    <property type="project" value="UniProtKB-ARBA"/>
</dbReference>
<dbReference type="InterPro" id="IPR036621">
    <property type="entry name" value="Anticodon-bd_dom_sf"/>
</dbReference>
<dbReference type="InterPro" id="IPR027268">
    <property type="entry name" value="Peptidase_M4/M1_CTD_sf"/>
</dbReference>
<dbReference type="InterPro" id="IPR012677">
    <property type="entry name" value="Nucleotide-bd_a/b_plait_sf"/>
</dbReference>
<evidence type="ECO:0000256" key="7">
    <source>
        <dbReference type="ARBA" id="ARBA00023242"/>
    </source>
</evidence>
<dbReference type="CDD" id="cd09839">
    <property type="entry name" value="M1_like_TAF2"/>
    <property type="match status" value="1"/>
</dbReference>
<feature type="domain" description="RRM" evidence="11">
    <location>
        <begin position="1270"/>
        <end position="1343"/>
    </location>
</feature>
<evidence type="ECO:0000256" key="4">
    <source>
        <dbReference type="ARBA" id="ARBA00022884"/>
    </source>
</evidence>
<evidence type="ECO:0000313" key="12">
    <source>
        <dbReference type="EMBL" id="KZS11278.1"/>
    </source>
</evidence>
<dbReference type="InterPro" id="IPR016024">
    <property type="entry name" value="ARM-type_fold"/>
</dbReference>
<evidence type="ECO:0000256" key="3">
    <source>
        <dbReference type="ARBA" id="ARBA00017363"/>
    </source>
</evidence>
<keyword evidence="6" id="KW-0804">Transcription</keyword>
<gene>
    <name evidence="12" type="ORF">APZ42_024009</name>
</gene>
<dbReference type="InterPro" id="IPR011989">
    <property type="entry name" value="ARM-like"/>
</dbReference>
<dbReference type="Pfam" id="PF25316">
    <property type="entry name" value="TAF2_3rd"/>
    <property type="match status" value="1"/>
</dbReference>
<evidence type="ECO:0000256" key="5">
    <source>
        <dbReference type="ARBA" id="ARBA00023015"/>
    </source>
</evidence>
<comment type="similarity">
    <text evidence="2">Belongs to the TAF2 family.</text>
</comment>
<dbReference type="GO" id="GO:0005669">
    <property type="term" value="C:transcription factor TFIID complex"/>
    <property type="evidence" value="ECO:0007669"/>
    <property type="project" value="InterPro"/>
</dbReference>
<reference evidence="12 13" key="1">
    <citation type="submission" date="2016-03" db="EMBL/GenBank/DDBJ databases">
        <title>EvidentialGene: Evidence-directed Construction of Genes on Genomes.</title>
        <authorList>
            <person name="Gilbert D.G."/>
            <person name="Choi J.-H."/>
            <person name="Mockaitis K."/>
            <person name="Colbourne J."/>
            <person name="Pfrender M."/>
        </authorList>
    </citation>
    <scope>NUCLEOTIDE SEQUENCE [LARGE SCALE GENOMIC DNA]</scope>
    <source>
        <strain evidence="12 13">Xinb3</strain>
        <tissue evidence="12">Complete organism</tissue>
    </source>
</reference>
<feature type="compositionally biased region" description="Basic and acidic residues" evidence="10">
    <location>
        <begin position="1411"/>
        <end position="1428"/>
    </location>
</feature>
<dbReference type="GO" id="GO:0000976">
    <property type="term" value="F:transcription cis-regulatory region binding"/>
    <property type="evidence" value="ECO:0007669"/>
    <property type="project" value="TreeGrafter"/>
</dbReference>
<dbReference type="Proteomes" id="UP000076858">
    <property type="component" value="Unassembled WGS sequence"/>
</dbReference>
<evidence type="ECO:0000256" key="10">
    <source>
        <dbReference type="SAM" id="MobiDB-lite"/>
    </source>
</evidence>
<dbReference type="Pfam" id="PF25577">
    <property type="entry name" value="TPR_TAF2_C"/>
    <property type="match status" value="1"/>
</dbReference>
<accession>A0A164UE43</accession>
<dbReference type="InterPro" id="IPR037813">
    <property type="entry name" value="TAF2"/>
</dbReference>
<feature type="region of interest" description="Disordered" evidence="10">
    <location>
        <begin position="1"/>
        <end position="31"/>
    </location>
</feature>
<dbReference type="PANTHER" id="PTHR15137">
    <property type="entry name" value="TRANSCRIPTION INITIATION FACTOR TFIID"/>
    <property type="match status" value="1"/>
</dbReference>
<evidence type="ECO:0000256" key="9">
    <source>
        <dbReference type="PROSITE-ProRule" id="PRU00176"/>
    </source>
</evidence>
<dbReference type="Gene3D" id="1.10.390.10">
    <property type="entry name" value="Neutral Protease Domain 2"/>
    <property type="match status" value="1"/>
</dbReference>
<feature type="compositionally biased region" description="Gly residues" evidence="10">
    <location>
        <begin position="1592"/>
        <end position="1608"/>
    </location>
</feature>
<dbReference type="SUPFAM" id="SSF52954">
    <property type="entry name" value="Class II aaRS ABD-related"/>
    <property type="match status" value="1"/>
</dbReference>
<keyword evidence="7" id="KW-0539">Nucleus</keyword>
<dbReference type="Gene3D" id="3.40.50.800">
    <property type="entry name" value="Anticodon-binding domain"/>
    <property type="match status" value="1"/>
</dbReference>
<proteinExistence type="inferred from homology"/>
<dbReference type="GO" id="GO:0016251">
    <property type="term" value="F:RNA polymerase II general transcription initiation factor activity"/>
    <property type="evidence" value="ECO:0007669"/>
    <property type="project" value="TreeGrafter"/>
</dbReference>
<dbReference type="PROSITE" id="PS50102">
    <property type="entry name" value="RRM"/>
    <property type="match status" value="1"/>
</dbReference>
<feature type="compositionally biased region" description="Gly residues" evidence="10">
    <location>
        <begin position="1784"/>
        <end position="1796"/>
    </location>
</feature>
<dbReference type="FunFam" id="2.60.40.1730:FF:000003">
    <property type="entry name" value="Transcription initiation factor TFIID subunit 2"/>
    <property type="match status" value="1"/>
</dbReference>
<dbReference type="Gene3D" id="3.30.70.330">
    <property type="match status" value="1"/>
</dbReference>
<dbReference type="SUPFAM" id="SSF48371">
    <property type="entry name" value="ARM repeat"/>
    <property type="match status" value="1"/>
</dbReference>
<keyword evidence="13" id="KW-1185">Reference proteome</keyword>